<evidence type="ECO:0000313" key="1">
    <source>
        <dbReference type="EMBL" id="KAJ7340158.1"/>
    </source>
</evidence>
<protein>
    <submittedName>
        <fullName evidence="1">Uncharacterized protein</fullName>
    </submittedName>
</protein>
<accession>A0A9W9YJJ4</accession>
<gene>
    <name evidence="1" type="ORF">OS493_002885</name>
</gene>
<name>A0A9W9YJJ4_9CNID</name>
<organism evidence="1 2">
    <name type="scientific">Desmophyllum pertusum</name>
    <dbReference type="NCBI Taxonomy" id="174260"/>
    <lineage>
        <taxon>Eukaryota</taxon>
        <taxon>Metazoa</taxon>
        <taxon>Cnidaria</taxon>
        <taxon>Anthozoa</taxon>
        <taxon>Hexacorallia</taxon>
        <taxon>Scleractinia</taxon>
        <taxon>Caryophylliina</taxon>
        <taxon>Caryophylliidae</taxon>
        <taxon>Desmophyllum</taxon>
    </lineage>
</organism>
<dbReference type="EMBL" id="MU827778">
    <property type="protein sequence ID" value="KAJ7340158.1"/>
    <property type="molecule type" value="Genomic_DNA"/>
</dbReference>
<proteinExistence type="predicted"/>
<sequence>MATDRGRENTRTYWLVDHEQRMTSRPHPSPKKLLSRRRRLFSAAGDGKGLKPSCITRSATLRRSLKAASENPMTKLPFEILIDDLTEKDDPKRKASTHSITRV</sequence>
<reference evidence="1" key="1">
    <citation type="submission" date="2023-01" db="EMBL/GenBank/DDBJ databases">
        <title>Genome assembly of the deep-sea coral Lophelia pertusa.</title>
        <authorList>
            <person name="Herrera S."/>
            <person name="Cordes E."/>
        </authorList>
    </citation>
    <scope>NUCLEOTIDE SEQUENCE</scope>
    <source>
        <strain evidence="1">USNM1676648</strain>
        <tissue evidence="1">Polyp</tissue>
    </source>
</reference>
<keyword evidence="2" id="KW-1185">Reference proteome</keyword>
<dbReference type="Proteomes" id="UP001163046">
    <property type="component" value="Unassembled WGS sequence"/>
</dbReference>
<comment type="caution">
    <text evidence="1">The sequence shown here is derived from an EMBL/GenBank/DDBJ whole genome shotgun (WGS) entry which is preliminary data.</text>
</comment>
<dbReference type="AlphaFoldDB" id="A0A9W9YJJ4"/>
<evidence type="ECO:0000313" key="2">
    <source>
        <dbReference type="Proteomes" id="UP001163046"/>
    </source>
</evidence>